<dbReference type="Pfam" id="PF00149">
    <property type="entry name" value="Metallophos"/>
    <property type="match status" value="1"/>
</dbReference>
<gene>
    <name evidence="2" type="ORF">HNP32_001181</name>
</gene>
<reference evidence="2 3" key="1">
    <citation type="submission" date="2020-08" db="EMBL/GenBank/DDBJ databases">
        <title>Functional genomics of gut bacteria from endangered species of beetles.</title>
        <authorList>
            <person name="Carlos-Shanley C."/>
        </authorList>
    </citation>
    <scope>NUCLEOTIDE SEQUENCE [LARGE SCALE GENOMIC DNA]</scope>
    <source>
        <strain evidence="2 3">S00123</strain>
    </source>
</reference>
<dbReference type="GO" id="GO:0016874">
    <property type="term" value="F:ligase activity"/>
    <property type="evidence" value="ECO:0007669"/>
    <property type="project" value="UniProtKB-KW"/>
</dbReference>
<dbReference type="AlphaFoldDB" id="A0A7W7INN0"/>
<evidence type="ECO:0000313" key="2">
    <source>
        <dbReference type="EMBL" id="MBB4797457.1"/>
    </source>
</evidence>
<comment type="caution">
    <text evidence="2">The sequence shown here is derived from an EMBL/GenBank/DDBJ whole genome shotgun (WGS) entry which is preliminary data.</text>
</comment>
<proteinExistence type="predicted"/>
<keyword evidence="3" id="KW-1185">Reference proteome</keyword>
<feature type="domain" description="Calcineurin-like phosphoesterase" evidence="1">
    <location>
        <begin position="36"/>
        <end position="135"/>
    </location>
</feature>
<name>A0A7W7INN0_9CAUL</name>
<dbReference type="Gene3D" id="3.60.21.10">
    <property type="match status" value="1"/>
</dbReference>
<accession>A0A7W7INN0</accession>
<dbReference type="PANTHER" id="PTHR39323:SF1">
    <property type="entry name" value="BLR1149 PROTEIN"/>
    <property type="match status" value="1"/>
</dbReference>
<dbReference type="PIRSF" id="PIRSF000887">
    <property type="entry name" value="Pesterase_MJ0037"/>
    <property type="match status" value="1"/>
</dbReference>
<protein>
    <submittedName>
        <fullName evidence="2">DNA ligase-associated metallophosphoesterase</fullName>
    </submittedName>
</protein>
<evidence type="ECO:0000313" key="3">
    <source>
        <dbReference type="Proteomes" id="UP000539957"/>
    </source>
</evidence>
<dbReference type="RefSeq" id="WP_260398350.1">
    <property type="nucleotide sequence ID" value="NZ_JACHKY010000002.1"/>
</dbReference>
<dbReference type="PANTHER" id="PTHR39323">
    <property type="entry name" value="BLR1149 PROTEIN"/>
    <property type="match status" value="1"/>
</dbReference>
<sequence length="240" mass="25357">MSVAKLEAADGAFATRLAGADVVFRVSGALWLPGERMLVVADLHLEKGSAYAARGQLLPPYDTRETLNRLEREIATLAPRSVVLLGDTLHDHGASARIAPDERARLAALAEKLRLIWVAGNHDPDGAGDLGGETAQVIKVAGLSLRHEPSPGPADGEVSGHLHPCARISGPAGSIRRRCFASDGSRLILPAFGAYAGGLNLRDPAFTGLFRAPPTGYLLARRVAAVAYEKMRPDHRSPAG</sequence>
<dbReference type="InterPro" id="IPR024173">
    <property type="entry name" value="Pesterase_MJ0037-like"/>
</dbReference>
<dbReference type="NCBIfam" id="TIGR04123">
    <property type="entry name" value="P_estr_lig_assc"/>
    <property type="match status" value="1"/>
</dbReference>
<evidence type="ECO:0000259" key="1">
    <source>
        <dbReference type="Pfam" id="PF00149"/>
    </source>
</evidence>
<keyword evidence="2" id="KW-0436">Ligase</keyword>
<dbReference type="InterPro" id="IPR029052">
    <property type="entry name" value="Metallo-depent_PP-like"/>
</dbReference>
<dbReference type="InterPro" id="IPR026336">
    <property type="entry name" value="PdeM-like"/>
</dbReference>
<dbReference type="InterPro" id="IPR004843">
    <property type="entry name" value="Calcineurin-like_PHP"/>
</dbReference>
<dbReference type="GO" id="GO:0016787">
    <property type="term" value="F:hydrolase activity"/>
    <property type="evidence" value="ECO:0007669"/>
    <property type="project" value="InterPro"/>
</dbReference>
<dbReference type="EMBL" id="JACHKY010000002">
    <property type="protein sequence ID" value="MBB4797457.1"/>
    <property type="molecule type" value="Genomic_DNA"/>
</dbReference>
<dbReference type="Proteomes" id="UP000539957">
    <property type="component" value="Unassembled WGS sequence"/>
</dbReference>
<organism evidence="2 3">
    <name type="scientific">Brevundimonas bullata</name>
    <dbReference type="NCBI Taxonomy" id="13160"/>
    <lineage>
        <taxon>Bacteria</taxon>
        <taxon>Pseudomonadati</taxon>
        <taxon>Pseudomonadota</taxon>
        <taxon>Alphaproteobacteria</taxon>
        <taxon>Caulobacterales</taxon>
        <taxon>Caulobacteraceae</taxon>
        <taxon>Brevundimonas</taxon>
    </lineage>
</organism>
<dbReference type="SUPFAM" id="SSF56300">
    <property type="entry name" value="Metallo-dependent phosphatases"/>
    <property type="match status" value="1"/>
</dbReference>